<feature type="transmembrane region" description="Helical" evidence="1">
    <location>
        <begin position="137"/>
        <end position="157"/>
    </location>
</feature>
<evidence type="ECO:0000256" key="1">
    <source>
        <dbReference type="SAM" id="Phobius"/>
    </source>
</evidence>
<keyword evidence="1" id="KW-0472">Membrane</keyword>
<accession>A0A6J5LMY5</accession>
<evidence type="ECO:0000313" key="2">
    <source>
        <dbReference type="EMBL" id="CAB4134306.1"/>
    </source>
</evidence>
<reference evidence="2" key="1">
    <citation type="submission" date="2020-04" db="EMBL/GenBank/DDBJ databases">
        <authorList>
            <person name="Chiriac C."/>
            <person name="Salcher M."/>
            <person name="Ghai R."/>
            <person name="Kavagutti S V."/>
        </authorList>
    </citation>
    <scope>NUCLEOTIDE SEQUENCE</scope>
</reference>
<gene>
    <name evidence="2" type="ORF">UFOVP266_44</name>
</gene>
<organism evidence="2">
    <name type="scientific">uncultured Caudovirales phage</name>
    <dbReference type="NCBI Taxonomy" id="2100421"/>
    <lineage>
        <taxon>Viruses</taxon>
        <taxon>Duplodnaviria</taxon>
        <taxon>Heunggongvirae</taxon>
        <taxon>Uroviricota</taxon>
        <taxon>Caudoviricetes</taxon>
        <taxon>Peduoviridae</taxon>
        <taxon>Maltschvirus</taxon>
        <taxon>Maltschvirus maltsch</taxon>
    </lineage>
</organism>
<sequence>MDILKTFGPLIGSVAPTIATALGGPVAGLAVKAISGALFGHEDGTQDDIMTALANPTGDQLAALKKIDADFKVQMKSLDIDLERIMAGDRASARDMQKETKDWIPRALAVGVTFGFFGILFYMLIFGLPTTGNEAMLLMLGALQTAWTSIIAFFFGASSSDASRDKMLYNSKPLE</sequence>
<name>A0A6J5LMY5_9CAUD</name>
<proteinExistence type="predicted"/>
<protein>
    <recommendedName>
        <fullName evidence="3">Holin of 3TMs, for gene-transfer release</fullName>
    </recommendedName>
</protein>
<evidence type="ECO:0008006" key="3">
    <source>
        <dbReference type="Google" id="ProtNLM"/>
    </source>
</evidence>
<feature type="transmembrane region" description="Helical" evidence="1">
    <location>
        <begin position="103"/>
        <end position="125"/>
    </location>
</feature>
<keyword evidence="1" id="KW-0812">Transmembrane</keyword>
<dbReference type="EMBL" id="LR796280">
    <property type="protein sequence ID" value="CAB4134306.1"/>
    <property type="molecule type" value="Genomic_DNA"/>
</dbReference>
<keyword evidence="1" id="KW-1133">Transmembrane helix</keyword>